<evidence type="ECO:0000256" key="1">
    <source>
        <dbReference type="SAM" id="MobiDB-lite"/>
    </source>
</evidence>
<dbReference type="EMBL" id="LR796284">
    <property type="protein sequence ID" value="CAB4134255.1"/>
    <property type="molecule type" value="Genomic_DNA"/>
</dbReference>
<reference evidence="3" key="1">
    <citation type="submission" date="2020-04" db="EMBL/GenBank/DDBJ databases">
        <authorList>
            <person name="Chiriac C."/>
            <person name="Salcher M."/>
            <person name="Ghai R."/>
            <person name="Kavagutti S V."/>
        </authorList>
    </citation>
    <scope>NUCLEOTIDE SEQUENCE</scope>
</reference>
<dbReference type="GO" id="GO:0003678">
    <property type="term" value="F:DNA helicase activity"/>
    <property type="evidence" value="ECO:0007669"/>
    <property type="project" value="InterPro"/>
</dbReference>
<dbReference type="InterPro" id="IPR027417">
    <property type="entry name" value="P-loop_NTPase"/>
</dbReference>
<evidence type="ECO:0000313" key="3">
    <source>
        <dbReference type="EMBL" id="CAB4134255.1"/>
    </source>
</evidence>
<dbReference type="SUPFAM" id="SSF52540">
    <property type="entry name" value="P-loop containing nucleoside triphosphate hydrolases"/>
    <property type="match status" value="1"/>
</dbReference>
<name>A0A6J5LJB2_9CAUD</name>
<keyword evidence="3" id="KW-0347">Helicase</keyword>
<keyword evidence="3" id="KW-0378">Hydrolase</keyword>
<dbReference type="PANTHER" id="PTHR30153">
    <property type="entry name" value="REPLICATIVE DNA HELICASE DNAB"/>
    <property type="match status" value="1"/>
</dbReference>
<keyword evidence="3" id="KW-0067">ATP-binding</keyword>
<gene>
    <name evidence="3" type="ORF">UFOVP273_34</name>
</gene>
<feature type="compositionally biased region" description="Basic and acidic residues" evidence="1">
    <location>
        <begin position="455"/>
        <end position="464"/>
    </location>
</feature>
<dbReference type="GO" id="GO:0006260">
    <property type="term" value="P:DNA replication"/>
    <property type="evidence" value="ECO:0007669"/>
    <property type="project" value="InterPro"/>
</dbReference>
<proteinExistence type="predicted"/>
<accession>A0A6J5LJB2</accession>
<dbReference type="PANTHER" id="PTHR30153:SF2">
    <property type="entry name" value="REPLICATIVE DNA HELICASE"/>
    <property type="match status" value="1"/>
</dbReference>
<dbReference type="Gene3D" id="3.40.50.300">
    <property type="entry name" value="P-loop containing nucleotide triphosphate hydrolases"/>
    <property type="match status" value="1"/>
</dbReference>
<organism evidence="3">
    <name type="scientific">uncultured Caudovirales phage</name>
    <dbReference type="NCBI Taxonomy" id="2100421"/>
    <lineage>
        <taxon>Viruses</taxon>
        <taxon>Duplodnaviria</taxon>
        <taxon>Heunggongvirae</taxon>
        <taxon>Uroviricota</taxon>
        <taxon>Caudoviricetes</taxon>
        <taxon>Peduoviridae</taxon>
        <taxon>Maltschvirus</taxon>
        <taxon>Maltschvirus maltsch</taxon>
    </lineage>
</organism>
<protein>
    <submittedName>
        <fullName evidence="3">DNA helicase, DnaB-like, C-terminal</fullName>
    </submittedName>
</protein>
<feature type="region of interest" description="Disordered" evidence="1">
    <location>
        <begin position="431"/>
        <end position="473"/>
    </location>
</feature>
<sequence length="473" mass="52742">MDISAIVLNKLLTERSVDIWARIKLAFIDPSFSSLYSAIAKYYEQYSNIPSFDELELTLREGPASRSLATVRLADNPDISSEVALNALVDQYTQNEVVRQLDKFIDKLPIYDTNEVKENLASIVFSLDEKTYVSDGVCTMTDILLFPNEAELSRQRIHLGFNNIFDAQIAGLARQEVLAIGGKRGSGKSIVCSNLQVNQYESGNTSVYFTIEMTAREVLERNIAIGSGVSHASIKKGELTDEELLKVVQYRAGMFVDADDLVEEFKRTRDKYKFESRLVREKILKPDNQMIIVDDSRLTLTAIDLYLTKLKAKFGDKLTLAVIDYMNVIVSNGSRGQYDWQEQTTVSKGVKDLARKHDLAIGVPYQIDAAGEARFGKGILDAVDIALLMEAHDKSDQAVSFTTTKIRGSGDIACTSPINWDTLRISPIPISKPISVGDGEDTEKKAHIKRATKKDKKESLKQDDSSADMPPWS</sequence>
<dbReference type="GO" id="GO:0005524">
    <property type="term" value="F:ATP binding"/>
    <property type="evidence" value="ECO:0007669"/>
    <property type="project" value="InterPro"/>
</dbReference>
<keyword evidence="3" id="KW-0547">Nucleotide-binding</keyword>
<feature type="domain" description="SF4 helicase" evidence="2">
    <location>
        <begin position="160"/>
        <end position="374"/>
    </location>
</feature>
<dbReference type="InterPro" id="IPR007694">
    <property type="entry name" value="DNA_helicase_DnaB-like_C"/>
</dbReference>
<evidence type="ECO:0000259" key="2">
    <source>
        <dbReference type="Pfam" id="PF03796"/>
    </source>
</evidence>
<dbReference type="Pfam" id="PF03796">
    <property type="entry name" value="DnaB_C"/>
    <property type="match status" value="1"/>
</dbReference>